<comment type="caution">
    <text evidence="2">The sequence shown here is derived from an EMBL/GenBank/DDBJ whole genome shotgun (WGS) entry which is preliminary data.</text>
</comment>
<gene>
    <name evidence="2" type="ORF">NA57DRAFT_74345</name>
</gene>
<feature type="region of interest" description="Disordered" evidence="1">
    <location>
        <begin position="255"/>
        <end position="287"/>
    </location>
</feature>
<name>A0A9P4IJF5_9PEZI</name>
<dbReference type="AlphaFoldDB" id="A0A9P4IJF5"/>
<organism evidence="2 3">
    <name type="scientific">Rhizodiscina lignyota</name>
    <dbReference type="NCBI Taxonomy" id="1504668"/>
    <lineage>
        <taxon>Eukaryota</taxon>
        <taxon>Fungi</taxon>
        <taxon>Dikarya</taxon>
        <taxon>Ascomycota</taxon>
        <taxon>Pezizomycotina</taxon>
        <taxon>Dothideomycetes</taxon>
        <taxon>Pleosporomycetidae</taxon>
        <taxon>Aulographales</taxon>
        <taxon>Rhizodiscinaceae</taxon>
        <taxon>Rhizodiscina</taxon>
    </lineage>
</organism>
<accession>A0A9P4IJF5</accession>
<evidence type="ECO:0000313" key="2">
    <source>
        <dbReference type="EMBL" id="KAF2100747.1"/>
    </source>
</evidence>
<feature type="compositionally biased region" description="Polar residues" evidence="1">
    <location>
        <begin position="79"/>
        <end position="89"/>
    </location>
</feature>
<feature type="compositionally biased region" description="Basic and acidic residues" evidence="1">
    <location>
        <begin position="1"/>
        <end position="20"/>
    </location>
</feature>
<dbReference type="EMBL" id="ML978124">
    <property type="protein sequence ID" value="KAF2100747.1"/>
    <property type="molecule type" value="Genomic_DNA"/>
</dbReference>
<dbReference type="OrthoDB" id="5225441at2759"/>
<feature type="compositionally biased region" description="Polar residues" evidence="1">
    <location>
        <begin position="99"/>
        <end position="109"/>
    </location>
</feature>
<feature type="compositionally biased region" description="Polar residues" evidence="1">
    <location>
        <begin position="276"/>
        <end position="287"/>
    </location>
</feature>
<sequence length="287" mass="31111">MGLLERIRGAKRAAEEHQKQASEQQQKQQTASNPPKQSYRHKPTHAAQDALTCMGGGVNDDLRERIREQHKRRNELMASESQLSPSFQPQWPGHGSYQKRPTSARSYSQYFPPGPSSFTTPALNGPGQSPSRSSPNSGSASASQGHRTYFSHSNNSSSLSRHRVPLAVAPTETSVDESVEYAQSNDASSKSSQTSISSQYSDQGIEIRSTATPRQRELYDMLMDKPSRPSSPTSTLPNHLYPSVARVKSEMSLGQAFGPLSAGNSPMGTPRARSPLSDSGPASISTP</sequence>
<reference evidence="2" key="1">
    <citation type="journal article" date="2020" name="Stud. Mycol.">
        <title>101 Dothideomycetes genomes: a test case for predicting lifestyles and emergence of pathogens.</title>
        <authorList>
            <person name="Haridas S."/>
            <person name="Albert R."/>
            <person name="Binder M."/>
            <person name="Bloem J."/>
            <person name="Labutti K."/>
            <person name="Salamov A."/>
            <person name="Andreopoulos B."/>
            <person name="Baker S."/>
            <person name="Barry K."/>
            <person name="Bills G."/>
            <person name="Bluhm B."/>
            <person name="Cannon C."/>
            <person name="Castanera R."/>
            <person name="Culley D."/>
            <person name="Daum C."/>
            <person name="Ezra D."/>
            <person name="Gonzalez J."/>
            <person name="Henrissat B."/>
            <person name="Kuo A."/>
            <person name="Liang C."/>
            <person name="Lipzen A."/>
            <person name="Lutzoni F."/>
            <person name="Magnuson J."/>
            <person name="Mondo S."/>
            <person name="Nolan M."/>
            <person name="Ohm R."/>
            <person name="Pangilinan J."/>
            <person name="Park H.-J."/>
            <person name="Ramirez L."/>
            <person name="Alfaro M."/>
            <person name="Sun H."/>
            <person name="Tritt A."/>
            <person name="Yoshinaga Y."/>
            <person name="Zwiers L.-H."/>
            <person name="Turgeon B."/>
            <person name="Goodwin S."/>
            <person name="Spatafora J."/>
            <person name="Crous P."/>
            <person name="Grigoriev I."/>
        </authorList>
    </citation>
    <scope>NUCLEOTIDE SEQUENCE</scope>
    <source>
        <strain evidence="2">CBS 133067</strain>
    </source>
</reference>
<feature type="compositionally biased region" description="Low complexity" evidence="1">
    <location>
        <begin position="124"/>
        <end position="159"/>
    </location>
</feature>
<dbReference type="Proteomes" id="UP000799772">
    <property type="component" value="Unassembled WGS sequence"/>
</dbReference>
<evidence type="ECO:0000313" key="3">
    <source>
        <dbReference type="Proteomes" id="UP000799772"/>
    </source>
</evidence>
<evidence type="ECO:0000256" key="1">
    <source>
        <dbReference type="SAM" id="MobiDB-lite"/>
    </source>
</evidence>
<protein>
    <submittedName>
        <fullName evidence="2">Uncharacterized protein</fullName>
    </submittedName>
</protein>
<feature type="region of interest" description="Disordered" evidence="1">
    <location>
        <begin position="1"/>
        <end position="215"/>
    </location>
</feature>
<proteinExistence type="predicted"/>
<feature type="compositionally biased region" description="Low complexity" evidence="1">
    <location>
        <begin position="188"/>
        <end position="203"/>
    </location>
</feature>
<keyword evidence="3" id="KW-1185">Reference proteome</keyword>